<feature type="transmembrane region" description="Helical" evidence="1">
    <location>
        <begin position="21"/>
        <end position="41"/>
    </location>
</feature>
<dbReference type="InterPro" id="IPR007047">
    <property type="entry name" value="Flp_Fap"/>
</dbReference>
<dbReference type="EMBL" id="JAASQR010000002">
    <property type="protein sequence ID" value="NIJ16121.1"/>
    <property type="molecule type" value="Genomic_DNA"/>
</dbReference>
<accession>A0A846M666</accession>
<dbReference type="AlphaFoldDB" id="A0A846M666"/>
<evidence type="ECO:0000313" key="3">
    <source>
        <dbReference type="Proteomes" id="UP000576821"/>
    </source>
</evidence>
<sequence length="61" mass="6505">MGGLIEIISKMSLLRCERGATAIEYGLILALITLAIISAVTNVADKTINMWGNVATEVINN</sequence>
<keyword evidence="1" id="KW-1133">Transmembrane helix</keyword>
<evidence type="ECO:0000313" key="2">
    <source>
        <dbReference type="EMBL" id="NIJ16121.1"/>
    </source>
</evidence>
<dbReference type="Proteomes" id="UP000576821">
    <property type="component" value="Unassembled WGS sequence"/>
</dbReference>
<organism evidence="2 3">
    <name type="scientific">Sphingobium vermicomposti</name>
    <dbReference type="NCBI Taxonomy" id="529005"/>
    <lineage>
        <taxon>Bacteria</taxon>
        <taxon>Pseudomonadati</taxon>
        <taxon>Pseudomonadota</taxon>
        <taxon>Alphaproteobacteria</taxon>
        <taxon>Sphingomonadales</taxon>
        <taxon>Sphingomonadaceae</taxon>
        <taxon>Sphingobium</taxon>
    </lineage>
</organism>
<comment type="caution">
    <text evidence="2">The sequence shown here is derived from an EMBL/GenBank/DDBJ whole genome shotgun (WGS) entry which is preliminary data.</text>
</comment>
<protein>
    <submittedName>
        <fullName evidence="2">Pilus assembly protein Flp/PilA</fullName>
    </submittedName>
</protein>
<keyword evidence="1" id="KW-0472">Membrane</keyword>
<reference evidence="2 3" key="1">
    <citation type="submission" date="2020-03" db="EMBL/GenBank/DDBJ databases">
        <title>Genomic Encyclopedia of Type Strains, Phase IV (KMG-IV): sequencing the most valuable type-strain genomes for metagenomic binning, comparative biology and taxonomic classification.</title>
        <authorList>
            <person name="Goeker M."/>
        </authorList>
    </citation>
    <scope>NUCLEOTIDE SEQUENCE [LARGE SCALE GENOMIC DNA]</scope>
    <source>
        <strain evidence="2 3">DSM 21299</strain>
    </source>
</reference>
<keyword evidence="1" id="KW-0812">Transmembrane</keyword>
<dbReference type="RefSeq" id="WP_167302804.1">
    <property type="nucleotide sequence ID" value="NZ_JAASQR010000002.1"/>
</dbReference>
<proteinExistence type="predicted"/>
<keyword evidence="3" id="KW-1185">Reference proteome</keyword>
<gene>
    <name evidence="2" type="ORF">FHS54_001087</name>
</gene>
<name>A0A846M666_9SPHN</name>
<evidence type="ECO:0000256" key="1">
    <source>
        <dbReference type="SAM" id="Phobius"/>
    </source>
</evidence>
<dbReference type="Pfam" id="PF04964">
    <property type="entry name" value="Flp_Fap"/>
    <property type="match status" value="1"/>
</dbReference>